<dbReference type="Gene3D" id="3.30.505.10">
    <property type="entry name" value="SH2 domain"/>
    <property type="match status" value="1"/>
</dbReference>
<dbReference type="InterPro" id="IPR000980">
    <property type="entry name" value="SH2"/>
</dbReference>
<organism evidence="3 4">
    <name type="scientific">Paramuricea clavata</name>
    <name type="common">Red gorgonian</name>
    <name type="synonym">Violescent sea-whip</name>
    <dbReference type="NCBI Taxonomy" id="317549"/>
    <lineage>
        <taxon>Eukaryota</taxon>
        <taxon>Metazoa</taxon>
        <taxon>Cnidaria</taxon>
        <taxon>Anthozoa</taxon>
        <taxon>Octocorallia</taxon>
        <taxon>Malacalcyonacea</taxon>
        <taxon>Plexauridae</taxon>
        <taxon>Paramuricea</taxon>
    </lineage>
</organism>
<comment type="caution">
    <text evidence="3">The sequence shown here is derived from an EMBL/GenBank/DDBJ whole genome shotgun (WGS) entry which is preliminary data.</text>
</comment>
<dbReference type="SMART" id="SM00252">
    <property type="entry name" value="SH2"/>
    <property type="match status" value="1"/>
</dbReference>
<feature type="compositionally biased region" description="Basic and acidic residues" evidence="2">
    <location>
        <begin position="165"/>
        <end position="175"/>
    </location>
</feature>
<evidence type="ECO:0000313" key="3">
    <source>
        <dbReference type="EMBL" id="CAB3998357.1"/>
    </source>
</evidence>
<dbReference type="InterPro" id="IPR036860">
    <property type="entry name" value="SH2_dom_sf"/>
</dbReference>
<dbReference type="SUPFAM" id="SSF55550">
    <property type="entry name" value="SH2 domain"/>
    <property type="match status" value="1"/>
</dbReference>
<reference evidence="3" key="1">
    <citation type="submission" date="2020-04" db="EMBL/GenBank/DDBJ databases">
        <authorList>
            <person name="Alioto T."/>
            <person name="Alioto T."/>
            <person name="Gomez Garrido J."/>
        </authorList>
    </citation>
    <scope>NUCLEOTIDE SEQUENCE</scope>
    <source>
        <strain evidence="3">A484AB</strain>
    </source>
</reference>
<proteinExistence type="predicted"/>
<dbReference type="PANTHER" id="PTHR14098">
    <property type="entry name" value="SH2 DOMAIN CONTAINING PROTEIN"/>
    <property type="match status" value="1"/>
</dbReference>
<feature type="compositionally biased region" description="Pro residues" evidence="2">
    <location>
        <begin position="154"/>
        <end position="164"/>
    </location>
</feature>
<feature type="region of interest" description="Disordered" evidence="2">
    <location>
        <begin position="1"/>
        <end position="205"/>
    </location>
</feature>
<keyword evidence="1" id="KW-0727">SH2 domain</keyword>
<dbReference type="PRINTS" id="PR00401">
    <property type="entry name" value="SH2DOMAIN"/>
</dbReference>
<protein>
    <submittedName>
        <fullName evidence="3">Uncharacterized protein</fullName>
    </submittedName>
</protein>
<dbReference type="Pfam" id="PF00017">
    <property type="entry name" value="SH2"/>
    <property type="match status" value="1"/>
</dbReference>
<sequence length="304" mass="33594">MAGRLEENYEDPNQISGDQADSDEFEQEDYEIPDTSELPKKAPQETPKKSHFNPKNIFNRSPSKKGLPSVPSKGDKKKTTKKEVPPAPLATPAPPVPENKLSPSRQLPNPGGKGIIGKLRGEKADKRHSMGSLPSLPTDKVDSKTKNQGSESPKLPPKPLPVKPLPEKPAPKERPVANQQQKPEPPSKQPQKSKTQLLQHQPWFHGSTSKTVVADILKSTKKDGAYLVRNSSRDPGQSTMSILYKGEIRHLNMPCDTNGHYRLGDSGVERFKNIEELVTYFTKHDVEFSAGGKTHLTHACRKSS</sequence>
<dbReference type="GO" id="GO:0035556">
    <property type="term" value="P:intracellular signal transduction"/>
    <property type="evidence" value="ECO:0007669"/>
    <property type="project" value="TreeGrafter"/>
</dbReference>
<dbReference type="PROSITE" id="PS50001">
    <property type="entry name" value="SH2"/>
    <property type="match status" value="1"/>
</dbReference>
<dbReference type="GO" id="GO:0007169">
    <property type="term" value="P:cell surface receptor protein tyrosine kinase signaling pathway"/>
    <property type="evidence" value="ECO:0007669"/>
    <property type="project" value="TreeGrafter"/>
</dbReference>
<dbReference type="CDD" id="cd00173">
    <property type="entry name" value="SH2"/>
    <property type="match status" value="1"/>
</dbReference>
<dbReference type="PANTHER" id="PTHR14098:SF14">
    <property type="entry name" value="SH2 DOMAIN-CONTAINING PROTEIN"/>
    <property type="match status" value="1"/>
</dbReference>
<dbReference type="Proteomes" id="UP001152795">
    <property type="component" value="Unassembled WGS sequence"/>
</dbReference>
<evidence type="ECO:0000256" key="1">
    <source>
        <dbReference type="ARBA" id="ARBA00022999"/>
    </source>
</evidence>
<evidence type="ECO:0000313" key="4">
    <source>
        <dbReference type="Proteomes" id="UP001152795"/>
    </source>
</evidence>
<feature type="compositionally biased region" description="Basic and acidic residues" evidence="2">
    <location>
        <begin position="119"/>
        <end position="128"/>
    </location>
</feature>
<gene>
    <name evidence="3" type="ORF">PACLA_8A068893</name>
</gene>
<dbReference type="OrthoDB" id="10044490at2759"/>
<keyword evidence="4" id="KW-1185">Reference proteome</keyword>
<feature type="compositionally biased region" description="Low complexity" evidence="2">
    <location>
        <begin position="189"/>
        <end position="199"/>
    </location>
</feature>
<dbReference type="GO" id="GO:0005737">
    <property type="term" value="C:cytoplasm"/>
    <property type="evidence" value="ECO:0007669"/>
    <property type="project" value="UniProtKB-ARBA"/>
</dbReference>
<feature type="compositionally biased region" description="Acidic residues" evidence="2">
    <location>
        <begin position="20"/>
        <end position="34"/>
    </location>
</feature>
<evidence type="ECO:0000256" key="2">
    <source>
        <dbReference type="SAM" id="MobiDB-lite"/>
    </source>
</evidence>
<dbReference type="AlphaFoldDB" id="A0A6S7I009"/>
<name>A0A6S7I009_PARCT</name>
<dbReference type="EMBL" id="CACRXK020003332">
    <property type="protein sequence ID" value="CAB3998357.1"/>
    <property type="molecule type" value="Genomic_DNA"/>
</dbReference>
<dbReference type="InterPro" id="IPR051751">
    <property type="entry name" value="Immunoreceptor_sig_adapters"/>
</dbReference>
<feature type="compositionally biased region" description="Pro residues" evidence="2">
    <location>
        <begin position="85"/>
        <end position="97"/>
    </location>
</feature>
<accession>A0A6S7I009</accession>
<feature type="compositionally biased region" description="Basic and acidic residues" evidence="2">
    <location>
        <begin position="37"/>
        <end position="48"/>
    </location>
</feature>